<feature type="region of interest" description="Disordered" evidence="1">
    <location>
        <begin position="1"/>
        <end position="24"/>
    </location>
</feature>
<keyword evidence="3" id="KW-1185">Reference proteome</keyword>
<feature type="non-terminal residue" evidence="2">
    <location>
        <position position="79"/>
    </location>
</feature>
<protein>
    <submittedName>
        <fullName evidence="2">Uncharacterized protein</fullName>
    </submittedName>
</protein>
<organism evidence="2 3">
    <name type="scientific">Ruixingdingia sedimenti</name>
    <dbReference type="NCBI Taxonomy" id="3073604"/>
    <lineage>
        <taxon>Bacteria</taxon>
        <taxon>Pseudomonadati</taxon>
        <taxon>Pseudomonadota</taxon>
        <taxon>Alphaproteobacteria</taxon>
        <taxon>Rhodobacterales</taxon>
        <taxon>Paracoccaceae</taxon>
        <taxon>Ruixingdingia</taxon>
    </lineage>
</organism>
<sequence>MRWHPHGYGGRRRDPEQVKREGWQEQGVLAVSADDDRLTWPERELVRQLGEKLLSYDFPRLLRQKGATARHAIYGGQWR</sequence>
<dbReference type="Proteomes" id="UP001247754">
    <property type="component" value="Unassembled WGS sequence"/>
</dbReference>
<gene>
    <name evidence="2" type="ORF">RGD00_17230</name>
</gene>
<evidence type="ECO:0000313" key="2">
    <source>
        <dbReference type="EMBL" id="MDR5654359.1"/>
    </source>
</evidence>
<dbReference type="RefSeq" id="WP_310458522.1">
    <property type="nucleotide sequence ID" value="NZ_JAVKPH010000024.1"/>
</dbReference>
<evidence type="ECO:0000256" key="1">
    <source>
        <dbReference type="SAM" id="MobiDB-lite"/>
    </source>
</evidence>
<evidence type="ECO:0000313" key="3">
    <source>
        <dbReference type="Proteomes" id="UP001247754"/>
    </source>
</evidence>
<reference evidence="2 3" key="1">
    <citation type="submission" date="2023-09" db="EMBL/GenBank/DDBJ databases">
        <title>Xinfangfangia sedmenti sp. nov., isolated the sedment.</title>
        <authorList>
            <person name="Xu L."/>
        </authorList>
    </citation>
    <scope>NUCLEOTIDE SEQUENCE [LARGE SCALE GENOMIC DNA]</scope>
    <source>
        <strain evidence="2 3">LG-4</strain>
    </source>
</reference>
<comment type="caution">
    <text evidence="2">The sequence shown here is derived from an EMBL/GenBank/DDBJ whole genome shotgun (WGS) entry which is preliminary data.</text>
</comment>
<name>A0ABU1FBX1_9RHOB</name>
<proteinExistence type="predicted"/>
<accession>A0ABU1FBX1</accession>
<feature type="compositionally biased region" description="Basic and acidic residues" evidence="1">
    <location>
        <begin position="11"/>
        <end position="23"/>
    </location>
</feature>
<dbReference type="EMBL" id="JAVKPH010000024">
    <property type="protein sequence ID" value="MDR5654359.1"/>
    <property type="molecule type" value="Genomic_DNA"/>
</dbReference>